<keyword evidence="7" id="KW-0256">Endoplasmic reticulum</keyword>
<evidence type="ECO:0000256" key="9">
    <source>
        <dbReference type="ARBA" id="ARBA00023136"/>
    </source>
</evidence>
<evidence type="ECO:0000256" key="7">
    <source>
        <dbReference type="ARBA" id="ARBA00022824"/>
    </source>
</evidence>
<feature type="signal peptide" evidence="12">
    <location>
        <begin position="1"/>
        <end position="17"/>
    </location>
</feature>
<dbReference type="InterPro" id="IPR058545">
    <property type="entry name" value="Beta-prop_EMC1_1st"/>
</dbReference>
<comment type="caution">
    <text evidence="15">The sequence shown here is derived from an EMBL/GenBank/DDBJ whole genome shotgun (WGS) entry which is preliminary data.</text>
</comment>
<feature type="chain" id="PRO_5021195677" description="ER membrane protein complex subunit 1" evidence="12">
    <location>
        <begin position="18"/>
        <end position="965"/>
    </location>
</feature>
<evidence type="ECO:0000256" key="12">
    <source>
        <dbReference type="SAM" id="SignalP"/>
    </source>
</evidence>
<feature type="transmembrane region" description="Helical" evidence="11">
    <location>
        <begin position="932"/>
        <end position="952"/>
    </location>
</feature>
<feature type="domain" description="ER membrane protein complex subunit 1 C-terminal" evidence="13">
    <location>
        <begin position="733"/>
        <end position="961"/>
    </location>
</feature>
<dbReference type="Pfam" id="PF07774">
    <property type="entry name" value="EMC1_C"/>
    <property type="match status" value="1"/>
</dbReference>
<feature type="domain" description="EMC1 first beta-propeller" evidence="14">
    <location>
        <begin position="17"/>
        <end position="416"/>
    </location>
</feature>
<accession>A0A507AS69</accession>
<keyword evidence="8 11" id="KW-1133">Transmembrane helix</keyword>
<dbReference type="InterPro" id="IPR026895">
    <property type="entry name" value="EMC1"/>
</dbReference>
<evidence type="ECO:0000256" key="10">
    <source>
        <dbReference type="ARBA" id="ARBA00023180"/>
    </source>
</evidence>
<comment type="subunit">
    <text evidence="3">Component of the ER membrane protein complex (EMC).</text>
</comment>
<reference evidence="15 16" key="1">
    <citation type="submission" date="2019-06" db="EMBL/GenBank/DDBJ databases">
        <title>Draft genome sequence of the filamentous fungus Phialemoniopsis curvata isolated from diesel fuel.</title>
        <authorList>
            <person name="Varaljay V.A."/>
            <person name="Lyon W.J."/>
            <person name="Crouch A.L."/>
            <person name="Drake C.E."/>
            <person name="Hollomon J.M."/>
            <person name="Nadeau L.J."/>
            <person name="Nunn H.S."/>
            <person name="Stevenson B.S."/>
            <person name="Bojanowski C.L."/>
            <person name="Crookes-Goodson W.J."/>
        </authorList>
    </citation>
    <scope>NUCLEOTIDE SEQUENCE [LARGE SCALE GENOMIC DNA]</scope>
    <source>
        <strain evidence="15 16">D216</strain>
    </source>
</reference>
<evidence type="ECO:0000256" key="4">
    <source>
        <dbReference type="ARBA" id="ARBA00020824"/>
    </source>
</evidence>
<protein>
    <recommendedName>
        <fullName evidence="4">ER membrane protein complex subunit 1</fullName>
    </recommendedName>
</protein>
<dbReference type="GO" id="GO:0034975">
    <property type="term" value="P:protein folding in endoplasmic reticulum"/>
    <property type="evidence" value="ECO:0007669"/>
    <property type="project" value="TreeGrafter"/>
</dbReference>
<dbReference type="InterPro" id="IPR011047">
    <property type="entry name" value="Quinoprotein_ADH-like_sf"/>
</dbReference>
<proteinExistence type="inferred from homology"/>
<dbReference type="Proteomes" id="UP000319257">
    <property type="component" value="Unassembled WGS sequence"/>
</dbReference>
<evidence type="ECO:0000256" key="6">
    <source>
        <dbReference type="ARBA" id="ARBA00022729"/>
    </source>
</evidence>
<evidence type="ECO:0000256" key="11">
    <source>
        <dbReference type="SAM" id="Phobius"/>
    </source>
</evidence>
<dbReference type="PANTHER" id="PTHR21573:SF0">
    <property type="entry name" value="ER MEMBRANE PROTEIN COMPLEX SUBUNIT 1"/>
    <property type="match status" value="1"/>
</dbReference>
<keyword evidence="9 11" id="KW-0472">Membrane</keyword>
<evidence type="ECO:0000313" key="15">
    <source>
        <dbReference type="EMBL" id="TPX07741.1"/>
    </source>
</evidence>
<dbReference type="STRING" id="1093900.A0A507AS69"/>
<gene>
    <name evidence="15" type="ORF">E0L32_010533</name>
</gene>
<evidence type="ECO:0000256" key="2">
    <source>
        <dbReference type="ARBA" id="ARBA00007904"/>
    </source>
</evidence>
<dbReference type="InterPro" id="IPR015943">
    <property type="entry name" value="WD40/YVTN_repeat-like_dom_sf"/>
</dbReference>
<dbReference type="EMBL" id="SKBQ01000086">
    <property type="protein sequence ID" value="TPX07741.1"/>
    <property type="molecule type" value="Genomic_DNA"/>
</dbReference>
<organism evidence="15 16">
    <name type="scientific">Thyridium curvatum</name>
    <dbReference type="NCBI Taxonomy" id="1093900"/>
    <lineage>
        <taxon>Eukaryota</taxon>
        <taxon>Fungi</taxon>
        <taxon>Dikarya</taxon>
        <taxon>Ascomycota</taxon>
        <taxon>Pezizomycotina</taxon>
        <taxon>Sordariomycetes</taxon>
        <taxon>Sordariomycetidae</taxon>
        <taxon>Thyridiales</taxon>
        <taxon>Thyridiaceae</taxon>
        <taxon>Thyridium</taxon>
    </lineage>
</organism>
<evidence type="ECO:0000256" key="1">
    <source>
        <dbReference type="ARBA" id="ARBA00004115"/>
    </source>
</evidence>
<keyword evidence="10" id="KW-0325">Glycoprotein</keyword>
<dbReference type="GO" id="GO:0072546">
    <property type="term" value="C:EMC complex"/>
    <property type="evidence" value="ECO:0007669"/>
    <property type="project" value="InterPro"/>
</dbReference>
<dbReference type="Pfam" id="PF25293">
    <property type="entry name" value="Beta-prop_EMC1_N"/>
    <property type="match status" value="1"/>
</dbReference>
<dbReference type="FunCoup" id="A0A507AS69">
    <property type="interactions" value="754"/>
</dbReference>
<evidence type="ECO:0000256" key="3">
    <source>
        <dbReference type="ARBA" id="ARBA00011276"/>
    </source>
</evidence>
<dbReference type="SUPFAM" id="SSF50998">
    <property type="entry name" value="Quinoprotein alcohol dehydrogenase-like"/>
    <property type="match status" value="1"/>
</dbReference>
<evidence type="ECO:0000256" key="5">
    <source>
        <dbReference type="ARBA" id="ARBA00022692"/>
    </source>
</evidence>
<dbReference type="PANTHER" id="PTHR21573">
    <property type="entry name" value="ER MEMBRANE PROTEIN COMPLEX SUBUNIT 1"/>
    <property type="match status" value="1"/>
</dbReference>
<comment type="subcellular location">
    <subcellularLocation>
        <location evidence="1">Endoplasmic reticulum membrane</location>
        <topology evidence="1">Single-pass type I membrane protein</topology>
    </subcellularLocation>
</comment>
<dbReference type="Gene3D" id="2.130.10.10">
    <property type="entry name" value="YVTN repeat-like/Quinoprotein amine dehydrogenase"/>
    <property type="match status" value="1"/>
</dbReference>
<evidence type="ECO:0000259" key="14">
    <source>
        <dbReference type="Pfam" id="PF25293"/>
    </source>
</evidence>
<dbReference type="InParanoid" id="A0A507AS69"/>
<dbReference type="AlphaFoldDB" id="A0A507AS69"/>
<evidence type="ECO:0000256" key="8">
    <source>
        <dbReference type="ARBA" id="ARBA00022989"/>
    </source>
</evidence>
<dbReference type="InterPro" id="IPR011678">
    <property type="entry name" value="EMC1_C"/>
</dbReference>
<dbReference type="GeneID" id="41977980"/>
<keyword evidence="16" id="KW-1185">Reference proteome</keyword>
<comment type="similarity">
    <text evidence="2">Belongs to the EMC1 family.</text>
</comment>
<dbReference type="OrthoDB" id="28092at2759"/>
<sequence>MRPYLLAAAIGLPFVTAVFRDEVDVLDFHHERIGVPQSQTTFFHRPRLDDKASLLYTLSDVGILGAVNPGNGALVWRQQISTNLTSGGGHLRAGEGEGWLAGAQGRSVHSWNAVTGRNVWWLDFDGSVKDLEVMEMTENAGRKDVLALFSEDGATVLRRVHATEGTVVWEFREKTKDVPLQVSTNIEKVFVVSLHGSAASYSLRVTVLDTLTGKKLDEHLVGTKGEVGSEKDVMFVGANSAAPVLSWTDDSLSKLRINVLGTKKVQEFPLEKGTVEVLFHAPHAVQAQAHFLVHSRTSTGHRGTVYHIDLKSGSIQKAYDLPLAPGKGAFSTSSSGANVYFTRLTEDEVILTASTSHGILGRWPIKPHPQESVFLDAVSEVIKKSEDSYAVRSAAVTDSNDWVLVRNGEVGWSRAEGMTGAVAAAFAEIPESEDFVKTLEAEAHSNPLSAYIHRVNRHIKDLEHLPAYLKDLPSRLLGSILGTELAAKTGLVRDNFGFNKLVVLATKRGQLYGLDFAHHGKLIWSRKVIDLPPGEAWDVKGIHVDNNKGVVTIQGAEGEHIMVKSMTGEEVDMLPRGALRDIVTTAVVDSPSGQWLLPINKDGDVGDIPVAFAPKQIIVVPNQDGGLKGLKFSANGETLTSETTWEFSLPAGQRIVNVASRPAHDPVASIGRVLGDRSVKYKYLNPNTIVVAAVEDSKSVLTINLLDTVSGEILSSQTYEGIDATKPIECAISENWFLCTYFGQYALKDSTQSLRGYQIVISDLYESEEVNDRGPLGNAANYSSLEPIDTPTGIVLPSVVSQSFVLGAPLSALAISQSRQGITTRSLLACLPESHGIVGLPRTILEPRRPVGRDPTPAEIEEGLMKYFPSIEIDPKLVITHEREVIGVQKILTTPTLVESTTLVLAYGIDVFGTRVAPSFAFDILGKGFNKVALIGTVLALGVGVMFLGPVVRRKQINLRWKAPM</sequence>
<evidence type="ECO:0000313" key="16">
    <source>
        <dbReference type="Proteomes" id="UP000319257"/>
    </source>
</evidence>
<name>A0A507AS69_9PEZI</name>
<keyword evidence="6 12" id="KW-0732">Signal</keyword>
<dbReference type="RefSeq" id="XP_030989452.1">
    <property type="nucleotide sequence ID" value="XM_031133161.1"/>
</dbReference>
<keyword evidence="5 11" id="KW-0812">Transmembrane</keyword>
<evidence type="ECO:0000259" key="13">
    <source>
        <dbReference type="Pfam" id="PF07774"/>
    </source>
</evidence>